<dbReference type="OrthoDB" id="5525374at2"/>
<evidence type="ECO:0000313" key="4">
    <source>
        <dbReference type="EMBL" id="RKP47421.1"/>
    </source>
</evidence>
<keyword evidence="1 4" id="KW-0808">Transferase</keyword>
<dbReference type="PANTHER" id="PTHR43800:SF1">
    <property type="entry name" value="PEPTIDYL-LYSINE N-ACETYLTRANSFERASE YJAB"/>
    <property type="match status" value="1"/>
</dbReference>
<dbReference type="InterPro" id="IPR016181">
    <property type="entry name" value="Acyl_CoA_acyltransferase"/>
</dbReference>
<feature type="domain" description="N-acetyltransferase" evidence="3">
    <location>
        <begin position="8"/>
        <end position="161"/>
    </location>
</feature>
<dbReference type="InterPro" id="IPR000182">
    <property type="entry name" value="GNAT_dom"/>
</dbReference>
<dbReference type="RefSeq" id="WP_121278370.1">
    <property type="nucleotide sequence ID" value="NZ_RBZV01000005.1"/>
</dbReference>
<dbReference type="Pfam" id="PF00583">
    <property type="entry name" value="Acetyltransf_1"/>
    <property type="match status" value="1"/>
</dbReference>
<evidence type="ECO:0000313" key="5">
    <source>
        <dbReference type="Proteomes" id="UP000280434"/>
    </source>
</evidence>
<organism evidence="4 5">
    <name type="scientific">Trinickia fusca</name>
    <dbReference type="NCBI Taxonomy" id="2419777"/>
    <lineage>
        <taxon>Bacteria</taxon>
        <taxon>Pseudomonadati</taxon>
        <taxon>Pseudomonadota</taxon>
        <taxon>Betaproteobacteria</taxon>
        <taxon>Burkholderiales</taxon>
        <taxon>Burkholderiaceae</taxon>
        <taxon>Trinickia</taxon>
    </lineage>
</organism>
<dbReference type="CDD" id="cd04301">
    <property type="entry name" value="NAT_SF"/>
    <property type="match status" value="1"/>
</dbReference>
<protein>
    <submittedName>
        <fullName evidence="4">N-acetyltransferase</fullName>
    </submittedName>
</protein>
<dbReference type="EMBL" id="RBZV01000005">
    <property type="protein sequence ID" value="RKP47421.1"/>
    <property type="molecule type" value="Genomic_DNA"/>
</dbReference>
<sequence>MHFANPRLTRRAIAPSDEDFLLRLYASTREEELKLTDWDEEERQRFVRMQFAAQQCAYNSYPNAAFFLLLLDGEPIGRVYLQDRETTLSIVDLSLLPAWRGQGIGGDVLKEVFSRAGVRQQAVRIHVEKLNPALRLYQRLGFRLLEDKGVYLLLERGGGRA</sequence>
<dbReference type="Proteomes" id="UP000280434">
    <property type="component" value="Unassembled WGS sequence"/>
</dbReference>
<gene>
    <name evidence="4" type="ORF">D7S89_14285</name>
</gene>
<evidence type="ECO:0000256" key="1">
    <source>
        <dbReference type="ARBA" id="ARBA00022679"/>
    </source>
</evidence>
<name>A0A494XCQ2_9BURK</name>
<reference evidence="4 5" key="1">
    <citation type="submission" date="2018-10" db="EMBL/GenBank/DDBJ databases">
        <title>Paraburkholderia sp. 7MK8-2, isolated from soil.</title>
        <authorList>
            <person name="Gao Z.-H."/>
            <person name="Qiu L.-H."/>
        </authorList>
    </citation>
    <scope>NUCLEOTIDE SEQUENCE [LARGE SCALE GENOMIC DNA]</scope>
    <source>
        <strain evidence="4 5">7MK8-2</strain>
    </source>
</reference>
<dbReference type="AlphaFoldDB" id="A0A494XCQ2"/>
<dbReference type="GO" id="GO:0016747">
    <property type="term" value="F:acyltransferase activity, transferring groups other than amino-acyl groups"/>
    <property type="evidence" value="ECO:0007669"/>
    <property type="project" value="InterPro"/>
</dbReference>
<comment type="caution">
    <text evidence="4">The sequence shown here is derived from an EMBL/GenBank/DDBJ whole genome shotgun (WGS) entry which is preliminary data.</text>
</comment>
<evidence type="ECO:0000259" key="3">
    <source>
        <dbReference type="PROSITE" id="PS51186"/>
    </source>
</evidence>
<accession>A0A494XCQ2</accession>
<evidence type="ECO:0000256" key="2">
    <source>
        <dbReference type="ARBA" id="ARBA00023315"/>
    </source>
</evidence>
<dbReference type="Gene3D" id="3.40.630.30">
    <property type="match status" value="1"/>
</dbReference>
<proteinExistence type="predicted"/>
<keyword evidence="5" id="KW-1185">Reference proteome</keyword>
<keyword evidence="2" id="KW-0012">Acyltransferase</keyword>
<dbReference type="PANTHER" id="PTHR43800">
    <property type="entry name" value="PEPTIDYL-LYSINE N-ACETYLTRANSFERASE YJAB"/>
    <property type="match status" value="1"/>
</dbReference>
<dbReference type="PROSITE" id="PS51186">
    <property type="entry name" value="GNAT"/>
    <property type="match status" value="1"/>
</dbReference>
<dbReference type="SUPFAM" id="SSF55729">
    <property type="entry name" value="Acyl-CoA N-acyltransferases (Nat)"/>
    <property type="match status" value="1"/>
</dbReference>